<feature type="compositionally biased region" description="Low complexity" evidence="11">
    <location>
        <begin position="1"/>
        <end position="16"/>
    </location>
</feature>
<evidence type="ECO:0000256" key="10">
    <source>
        <dbReference type="ARBA" id="ARBA00023455"/>
    </source>
</evidence>
<dbReference type="InterPro" id="IPR011527">
    <property type="entry name" value="ABC1_TM_dom"/>
</dbReference>
<evidence type="ECO:0000259" key="13">
    <source>
        <dbReference type="PROSITE" id="PS50893"/>
    </source>
</evidence>
<keyword evidence="3" id="KW-1003">Cell membrane</keyword>
<evidence type="ECO:0000256" key="5">
    <source>
        <dbReference type="ARBA" id="ARBA00022692"/>
    </source>
</evidence>
<gene>
    <name evidence="15" type="ORF">EG850_07445</name>
</gene>
<dbReference type="Gene3D" id="3.40.50.300">
    <property type="entry name" value="P-loop containing nucleotide triphosphate hydrolases"/>
    <property type="match status" value="1"/>
</dbReference>
<dbReference type="SUPFAM" id="SSF90123">
    <property type="entry name" value="ABC transporter transmembrane region"/>
    <property type="match status" value="1"/>
</dbReference>
<comment type="caution">
    <text evidence="15">The sequence shown here is derived from an EMBL/GenBank/DDBJ whole genome shotgun (WGS) entry which is preliminary data.</text>
</comment>
<dbReference type="CDD" id="cd18551">
    <property type="entry name" value="ABC_6TM_LmrA_like"/>
    <property type="match status" value="1"/>
</dbReference>
<feature type="transmembrane region" description="Helical" evidence="12">
    <location>
        <begin position="187"/>
        <end position="207"/>
    </location>
</feature>
<dbReference type="Gene3D" id="1.20.1560.10">
    <property type="entry name" value="ABC transporter type 1, transmembrane domain"/>
    <property type="match status" value="1"/>
</dbReference>
<dbReference type="FunFam" id="3.40.50.300:FF:000221">
    <property type="entry name" value="Multidrug ABC transporter ATP-binding protein"/>
    <property type="match status" value="1"/>
</dbReference>
<evidence type="ECO:0000256" key="6">
    <source>
        <dbReference type="ARBA" id="ARBA00022741"/>
    </source>
</evidence>
<sequence>MTDTATEPTASAATAAKPSRRGRTSRDRNADGTPRASLKQLWPYLFRDKPMMSLIIGISVIGSAFSLAQPVLMGLLITQVEGGSLEGWIVWALVAVVVGDAILSGLQHFLLQRMGETIVLDARRNLIRKLFHLPISEFDARRTGDLVSRVGSDTTLLRAVLTQGLIEAIGGALTFIGAVIAMLWLDWVLFLITFACISVSLAVVLLLSRKVMAASAAAQQKVGELTAATERAISSMRTLRATGAVEREQERVVDDAVGAYRRGLDIAAISAVMVPVSTLAMQLSMVLVLGIGGVRVAAGDLTIASLVSFIMFLFMMIAPLALMFGAISAIASALGALGRIEEIAALPDEEARDDEFRPRVTLVGPANVDAMPDAPALEFREVSFRYPEQVVRAARAKQDASGRFDRYVATTGRRAKSAADVLLRIDESEPIESPLVLDRVSFTVPRGAKVALVGPSGAGKSTTLALIERFYDPTSGSISLGGVDLRSISRAQLRAQLGYVQQNAPTLAGTIRDNLQLGRPDASDDECVEVLRAVNLGSVLDRSTQGLDAEVGEAGVRLSGGEQQRLAIARTLLAAPPVLLLDESTSALDGRNEALMRESIERVAQGRSMVMIAHRLSTVIDADEIVVMEHGRVIGRGTHAELLETTPLYRELAQHQLLAPR</sequence>
<dbReference type="InterPro" id="IPR003439">
    <property type="entry name" value="ABC_transporter-like_ATP-bd"/>
</dbReference>
<keyword evidence="8 12" id="KW-1133">Transmembrane helix</keyword>
<name>A0A3P3VZ17_9MICO</name>
<dbReference type="RefSeq" id="WP_124972094.1">
    <property type="nucleotide sequence ID" value="NZ_RQVS01000007.1"/>
</dbReference>
<proteinExistence type="inferred from homology"/>
<dbReference type="InterPro" id="IPR036640">
    <property type="entry name" value="ABC1_TM_sf"/>
</dbReference>
<dbReference type="Pfam" id="PF00005">
    <property type="entry name" value="ABC_tran"/>
    <property type="match status" value="1"/>
</dbReference>
<evidence type="ECO:0000256" key="7">
    <source>
        <dbReference type="ARBA" id="ARBA00022840"/>
    </source>
</evidence>
<dbReference type="PROSITE" id="PS50929">
    <property type="entry name" value="ABC_TM1F"/>
    <property type="match status" value="1"/>
</dbReference>
<dbReference type="GO" id="GO:0016887">
    <property type="term" value="F:ATP hydrolysis activity"/>
    <property type="evidence" value="ECO:0007669"/>
    <property type="project" value="InterPro"/>
</dbReference>
<dbReference type="InterPro" id="IPR027417">
    <property type="entry name" value="P-loop_NTPase"/>
</dbReference>
<evidence type="ECO:0000256" key="1">
    <source>
        <dbReference type="ARBA" id="ARBA00004429"/>
    </source>
</evidence>
<dbReference type="InterPro" id="IPR039421">
    <property type="entry name" value="Type_1_exporter"/>
</dbReference>
<dbReference type="SUPFAM" id="SSF52540">
    <property type="entry name" value="P-loop containing nucleoside triphosphate hydrolases"/>
    <property type="match status" value="1"/>
</dbReference>
<protein>
    <submittedName>
        <fullName evidence="15">ABC transporter ATP-binding protein</fullName>
    </submittedName>
</protein>
<keyword evidence="6" id="KW-0547">Nucleotide-binding</keyword>
<organism evidence="15 16">
    <name type="scientific">Gulosibacter macacae</name>
    <dbReference type="NCBI Taxonomy" id="2488791"/>
    <lineage>
        <taxon>Bacteria</taxon>
        <taxon>Bacillati</taxon>
        <taxon>Actinomycetota</taxon>
        <taxon>Actinomycetes</taxon>
        <taxon>Micrococcales</taxon>
        <taxon>Microbacteriaceae</taxon>
        <taxon>Gulosibacter</taxon>
    </lineage>
</organism>
<dbReference type="Proteomes" id="UP000274391">
    <property type="component" value="Unassembled WGS sequence"/>
</dbReference>
<evidence type="ECO:0000256" key="2">
    <source>
        <dbReference type="ARBA" id="ARBA00022448"/>
    </source>
</evidence>
<feature type="transmembrane region" description="Helical" evidence="12">
    <location>
        <begin position="88"/>
        <end position="106"/>
    </location>
</feature>
<evidence type="ECO:0000256" key="4">
    <source>
        <dbReference type="ARBA" id="ARBA00022519"/>
    </source>
</evidence>
<evidence type="ECO:0000259" key="14">
    <source>
        <dbReference type="PROSITE" id="PS50929"/>
    </source>
</evidence>
<feature type="transmembrane region" description="Helical" evidence="12">
    <location>
        <begin position="266"/>
        <end position="291"/>
    </location>
</feature>
<feature type="transmembrane region" description="Helical" evidence="12">
    <location>
        <begin position="303"/>
        <end position="331"/>
    </location>
</feature>
<evidence type="ECO:0000256" key="12">
    <source>
        <dbReference type="SAM" id="Phobius"/>
    </source>
</evidence>
<comment type="subcellular location">
    <subcellularLocation>
        <location evidence="1">Cell inner membrane</location>
        <topology evidence="1">Multi-pass membrane protein</topology>
    </subcellularLocation>
</comment>
<feature type="domain" description="ABC transmembrane type-1" evidence="14">
    <location>
        <begin position="54"/>
        <end position="332"/>
    </location>
</feature>
<dbReference type="OrthoDB" id="9806127at2"/>
<keyword evidence="16" id="KW-1185">Reference proteome</keyword>
<evidence type="ECO:0000313" key="16">
    <source>
        <dbReference type="Proteomes" id="UP000274391"/>
    </source>
</evidence>
<keyword evidence="9 12" id="KW-0472">Membrane</keyword>
<keyword evidence="7 15" id="KW-0067">ATP-binding</keyword>
<reference evidence="15 16" key="1">
    <citation type="submission" date="2018-11" db="EMBL/GenBank/DDBJ databases">
        <title>YIM 102482-1 draft genome.</title>
        <authorList>
            <person name="Li G."/>
            <person name="Jiang Y."/>
        </authorList>
    </citation>
    <scope>NUCLEOTIDE SEQUENCE [LARGE SCALE GENOMIC DNA]</scope>
    <source>
        <strain evidence="15 16">YIM 102482-1</strain>
    </source>
</reference>
<evidence type="ECO:0000313" key="15">
    <source>
        <dbReference type="EMBL" id="RRJ86846.1"/>
    </source>
</evidence>
<dbReference type="GO" id="GO:0005524">
    <property type="term" value="F:ATP binding"/>
    <property type="evidence" value="ECO:0007669"/>
    <property type="project" value="UniProtKB-KW"/>
</dbReference>
<feature type="domain" description="ABC transporter" evidence="13">
    <location>
        <begin position="422"/>
        <end position="655"/>
    </location>
</feature>
<accession>A0A3P3VZ17</accession>
<feature type="transmembrane region" description="Helical" evidence="12">
    <location>
        <begin position="159"/>
        <end position="181"/>
    </location>
</feature>
<evidence type="ECO:0000256" key="11">
    <source>
        <dbReference type="SAM" id="MobiDB-lite"/>
    </source>
</evidence>
<dbReference type="SMART" id="SM00382">
    <property type="entry name" value="AAA"/>
    <property type="match status" value="1"/>
</dbReference>
<keyword evidence="2" id="KW-0813">Transport</keyword>
<dbReference type="InterPro" id="IPR017871">
    <property type="entry name" value="ABC_transporter-like_CS"/>
</dbReference>
<dbReference type="GO" id="GO:0005886">
    <property type="term" value="C:plasma membrane"/>
    <property type="evidence" value="ECO:0007669"/>
    <property type="project" value="UniProtKB-SubCell"/>
</dbReference>
<keyword evidence="4" id="KW-0997">Cell inner membrane</keyword>
<keyword evidence="5 12" id="KW-0812">Transmembrane</keyword>
<dbReference type="Pfam" id="PF00664">
    <property type="entry name" value="ABC_membrane"/>
    <property type="match status" value="1"/>
</dbReference>
<dbReference type="GO" id="GO:0015421">
    <property type="term" value="F:ABC-type oligopeptide transporter activity"/>
    <property type="evidence" value="ECO:0007669"/>
    <property type="project" value="TreeGrafter"/>
</dbReference>
<dbReference type="PANTHER" id="PTHR43394:SF1">
    <property type="entry name" value="ATP-BINDING CASSETTE SUB-FAMILY B MEMBER 10, MITOCHONDRIAL"/>
    <property type="match status" value="1"/>
</dbReference>
<evidence type="ECO:0000256" key="9">
    <source>
        <dbReference type="ARBA" id="ARBA00023136"/>
    </source>
</evidence>
<dbReference type="EMBL" id="RQVS01000007">
    <property type="protein sequence ID" value="RRJ86846.1"/>
    <property type="molecule type" value="Genomic_DNA"/>
</dbReference>
<dbReference type="PROSITE" id="PS50893">
    <property type="entry name" value="ABC_TRANSPORTER_2"/>
    <property type="match status" value="1"/>
</dbReference>
<dbReference type="PROSITE" id="PS00211">
    <property type="entry name" value="ABC_TRANSPORTER_1"/>
    <property type="match status" value="1"/>
</dbReference>
<feature type="transmembrane region" description="Helical" evidence="12">
    <location>
        <begin position="54"/>
        <end position="76"/>
    </location>
</feature>
<dbReference type="AlphaFoldDB" id="A0A3P3VZ17"/>
<dbReference type="InterPro" id="IPR003593">
    <property type="entry name" value="AAA+_ATPase"/>
</dbReference>
<comment type="similarity">
    <text evidence="10">Belongs to the ABC transporter superfamily. Siderophore-Fe(3+) uptake transporter (SIUT) (TC 3.A.1.21) family.</text>
</comment>
<evidence type="ECO:0000256" key="3">
    <source>
        <dbReference type="ARBA" id="ARBA00022475"/>
    </source>
</evidence>
<dbReference type="PANTHER" id="PTHR43394">
    <property type="entry name" value="ATP-DEPENDENT PERMEASE MDL1, MITOCHONDRIAL"/>
    <property type="match status" value="1"/>
</dbReference>
<evidence type="ECO:0000256" key="8">
    <source>
        <dbReference type="ARBA" id="ARBA00022989"/>
    </source>
</evidence>
<feature type="region of interest" description="Disordered" evidence="11">
    <location>
        <begin position="1"/>
        <end position="34"/>
    </location>
</feature>